<dbReference type="InterPro" id="IPR002347">
    <property type="entry name" value="SDR_fam"/>
</dbReference>
<dbReference type="GO" id="GO:0016491">
    <property type="term" value="F:oxidoreductase activity"/>
    <property type="evidence" value="ECO:0007669"/>
    <property type="project" value="UniProtKB-KW"/>
</dbReference>
<protein>
    <submittedName>
        <fullName evidence="4">Short-chain acyl-CoA dehydrogenase</fullName>
    </submittedName>
</protein>
<dbReference type="Pfam" id="PF00106">
    <property type="entry name" value="adh_short"/>
    <property type="match status" value="1"/>
</dbReference>
<dbReference type="KEGG" id="amin:AUMI_18500"/>
<dbReference type="InterPro" id="IPR036291">
    <property type="entry name" value="NAD(P)-bd_dom_sf"/>
</dbReference>
<dbReference type="GeneID" id="80452043"/>
<dbReference type="EMBL" id="AP017457">
    <property type="protein sequence ID" value="BAU99392.1"/>
    <property type="molecule type" value="Genomic_DNA"/>
</dbReference>
<dbReference type="AlphaFoldDB" id="A0A173LX11"/>
<sequence length="230" mass="23136">MTELAGKRILVTGGTGALGSRIARQLSGAGAQVVLTGRDGAKLQELGISSELFTLDLALPGAAESLVNTVTSAGQLDGIVIAHGLVAFGPVSELEVGTLSTLVAVNETSAIELIRAAIPALASAKAAGSDPFIVTISGVIADMPTAGMAAYGASKAGLRAFVSAAQRELRREGIRIVDTRPPHTETGLASRAIAGIAPTMPEGLSPDAVATRIVTAITADEKDVPADAFS</sequence>
<evidence type="ECO:0000256" key="2">
    <source>
        <dbReference type="ARBA" id="ARBA00023002"/>
    </source>
</evidence>
<evidence type="ECO:0000256" key="1">
    <source>
        <dbReference type="ARBA" id="ARBA00006484"/>
    </source>
</evidence>
<proteinExistence type="inferred from homology"/>
<keyword evidence="2" id="KW-0560">Oxidoreductase</keyword>
<gene>
    <name evidence="4" type="ORF">AUMI_18500</name>
</gene>
<dbReference type="PANTHER" id="PTHR44196">
    <property type="entry name" value="DEHYDROGENASE/REDUCTASE SDR FAMILY MEMBER 7B"/>
    <property type="match status" value="1"/>
</dbReference>
<dbReference type="PRINTS" id="PR00081">
    <property type="entry name" value="GDHRDH"/>
</dbReference>
<dbReference type="Gene3D" id="3.40.50.720">
    <property type="entry name" value="NAD(P)-binding Rossmann-like Domain"/>
    <property type="match status" value="1"/>
</dbReference>
<dbReference type="GO" id="GO:0016020">
    <property type="term" value="C:membrane"/>
    <property type="evidence" value="ECO:0007669"/>
    <property type="project" value="TreeGrafter"/>
</dbReference>
<dbReference type="Proteomes" id="UP000243847">
    <property type="component" value="Chromosome sequence1"/>
</dbReference>
<dbReference type="RefSeq" id="WP_096381737.1">
    <property type="nucleotide sequence ID" value="NZ_AP017457.1"/>
</dbReference>
<evidence type="ECO:0000313" key="5">
    <source>
        <dbReference type="Proteomes" id="UP000243847"/>
    </source>
</evidence>
<organism evidence="4 5">
    <name type="scientific">Aurantimicrobium minutum</name>
    <dbReference type="NCBI Taxonomy" id="708131"/>
    <lineage>
        <taxon>Bacteria</taxon>
        <taxon>Bacillati</taxon>
        <taxon>Actinomycetota</taxon>
        <taxon>Actinomycetes</taxon>
        <taxon>Micrococcales</taxon>
        <taxon>Microbacteriaceae</taxon>
        <taxon>Aurantimicrobium</taxon>
    </lineage>
</organism>
<reference evidence="4 5" key="1">
    <citation type="journal article" date="2016" name="Genome Announc.">
        <title>Complete Genome Sequence of Aurantimicrobium minutum Type Strain KNCT, a Planktonic Ultramicrobacterium Isolated from River Water.</title>
        <authorList>
            <person name="Nakai R."/>
            <person name="Fujisawa T."/>
            <person name="Nakamura Y."/>
            <person name="Nishide H."/>
            <person name="Uchiyama I."/>
            <person name="Baba T."/>
            <person name="Toyoda A."/>
            <person name="Fujiyama A."/>
            <person name="Naganuma T."/>
            <person name="Niki H."/>
        </authorList>
    </citation>
    <scope>NUCLEOTIDE SEQUENCE [LARGE SCALE GENOMIC DNA]</scope>
    <source>
        <strain evidence="4 5">KNC</strain>
    </source>
</reference>
<evidence type="ECO:0000313" key="4">
    <source>
        <dbReference type="EMBL" id="BAU99392.1"/>
    </source>
</evidence>
<dbReference type="OrthoDB" id="3784334at2"/>
<comment type="similarity">
    <text evidence="1">Belongs to the short-chain dehydrogenases/reductases (SDR) family.</text>
</comment>
<evidence type="ECO:0000259" key="3">
    <source>
        <dbReference type="SMART" id="SM00822"/>
    </source>
</evidence>
<dbReference type="SUPFAM" id="SSF51735">
    <property type="entry name" value="NAD(P)-binding Rossmann-fold domains"/>
    <property type="match status" value="1"/>
</dbReference>
<dbReference type="PANTHER" id="PTHR44196:SF1">
    <property type="entry name" value="DEHYDROGENASE_REDUCTASE SDR FAMILY MEMBER 7B"/>
    <property type="match status" value="1"/>
</dbReference>
<accession>A0A173LX11</accession>
<dbReference type="InterPro" id="IPR057326">
    <property type="entry name" value="KR_dom"/>
</dbReference>
<name>A0A173LX11_9MICO</name>
<dbReference type="SMART" id="SM00822">
    <property type="entry name" value="PKS_KR"/>
    <property type="match status" value="1"/>
</dbReference>
<feature type="domain" description="Ketoreductase" evidence="3">
    <location>
        <begin position="7"/>
        <end position="184"/>
    </location>
</feature>